<accession>A0ACB6RNZ0</accession>
<gene>
    <name evidence="1" type="ORF">BU25DRAFT_351192</name>
</gene>
<proteinExistence type="predicted"/>
<organism evidence="1 2">
    <name type="scientific">Macroventuria anomochaeta</name>
    <dbReference type="NCBI Taxonomy" id="301207"/>
    <lineage>
        <taxon>Eukaryota</taxon>
        <taxon>Fungi</taxon>
        <taxon>Dikarya</taxon>
        <taxon>Ascomycota</taxon>
        <taxon>Pezizomycotina</taxon>
        <taxon>Dothideomycetes</taxon>
        <taxon>Pleosporomycetidae</taxon>
        <taxon>Pleosporales</taxon>
        <taxon>Pleosporineae</taxon>
        <taxon>Didymellaceae</taxon>
        <taxon>Macroventuria</taxon>
    </lineage>
</organism>
<evidence type="ECO:0000313" key="2">
    <source>
        <dbReference type="Proteomes" id="UP000799754"/>
    </source>
</evidence>
<reference evidence="1" key="1">
    <citation type="journal article" date="2020" name="Stud. Mycol.">
        <title>101 Dothideomycetes genomes: a test case for predicting lifestyles and emergence of pathogens.</title>
        <authorList>
            <person name="Haridas S."/>
            <person name="Albert R."/>
            <person name="Binder M."/>
            <person name="Bloem J."/>
            <person name="Labutti K."/>
            <person name="Salamov A."/>
            <person name="Andreopoulos B."/>
            <person name="Baker S."/>
            <person name="Barry K."/>
            <person name="Bills G."/>
            <person name="Bluhm B."/>
            <person name="Cannon C."/>
            <person name="Castanera R."/>
            <person name="Culley D."/>
            <person name="Daum C."/>
            <person name="Ezra D."/>
            <person name="Gonzalez J."/>
            <person name="Henrissat B."/>
            <person name="Kuo A."/>
            <person name="Liang C."/>
            <person name="Lipzen A."/>
            <person name="Lutzoni F."/>
            <person name="Magnuson J."/>
            <person name="Mondo S."/>
            <person name="Nolan M."/>
            <person name="Ohm R."/>
            <person name="Pangilinan J."/>
            <person name="Park H.-J."/>
            <person name="Ramirez L."/>
            <person name="Alfaro M."/>
            <person name="Sun H."/>
            <person name="Tritt A."/>
            <person name="Yoshinaga Y."/>
            <person name="Zwiers L.-H."/>
            <person name="Turgeon B."/>
            <person name="Goodwin S."/>
            <person name="Spatafora J."/>
            <person name="Crous P."/>
            <person name="Grigoriev I."/>
        </authorList>
    </citation>
    <scope>NUCLEOTIDE SEQUENCE</scope>
    <source>
        <strain evidence="1">CBS 525.71</strain>
    </source>
</reference>
<comment type="caution">
    <text evidence="1">The sequence shown here is derived from an EMBL/GenBank/DDBJ whole genome shotgun (WGS) entry which is preliminary data.</text>
</comment>
<keyword evidence="2" id="KW-1185">Reference proteome</keyword>
<dbReference type="Proteomes" id="UP000799754">
    <property type="component" value="Unassembled WGS sequence"/>
</dbReference>
<name>A0ACB6RNZ0_9PLEO</name>
<sequence length="443" mass="47818">MGISYRDALALLQHTAAGILKDRGPPTEKLPVDKALGRVAAEHHASPICTPPKDTSAMDGYAISSGATVDATVEMPVTFVVQGTNAAGDDPIELPNEPIDGCYPCVEIMTGAQFPISTSNTPFDACVKIEDTVPFGAKSEFQSRHRFVLTRPVRLHANRRFAGGDMQKGDVIVRKGEVVRSRHVMGLASVGVPEVVVRRRLRVAVWTTGNELTRDTDGVRKSSQIFDSNGLFLAAALREAGVDVDLKGILQDDVQSLEEALDSAEAATWDLIITTGAVSKGKFDFIVPALERLRAQVHFHGVAIRPGHPMLFATMDRDCGPVPFFGLPGNPIATAACFRFLVVPFLRQSLDQNPEQPELAELSTKNGGRDMFLASPSHLDCFRHGTVLTGPDGNKMIELSQNQSPAVISQYATSNCWAHIARGCTGESGPIMVQCYPHTPLID</sequence>
<dbReference type="EMBL" id="MU006740">
    <property type="protein sequence ID" value="KAF2623022.1"/>
    <property type="molecule type" value="Genomic_DNA"/>
</dbReference>
<protein>
    <submittedName>
        <fullName evidence="1">Molybdopterin biosynthesis enzyme</fullName>
    </submittedName>
</protein>
<evidence type="ECO:0000313" key="1">
    <source>
        <dbReference type="EMBL" id="KAF2623022.1"/>
    </source>
</evidence>